<name>A0A1F6CGD1_9BACT</name>
<dbReference type="SUPFAM" id="SSF52518">
    <property type="entry name" value="Thiamin diphosphate-binding fold (THDP-binding)"/>
    <property type="match status" value="2"/>
</dbReference>
<dbReference type="PANTHER" id="PTHR42818">
    <property type="entry name" value="SULFOPYRUVATE DECARBOXYLASE SUBUNIT ALPHA"/>
    <property type="match status" value="1"/>
</dbReference>
<dbReference type="FunFam" id="3.40.50.970:FF:000101">
    <property type="entry name" value="Putative phosphonopyruvate decarboxylase"/>
    <property type="match status" value="1"/>
</dbReference>
<dbReference type="EMBL" id="MFKU01000016">
    <property type="protein sequence ID" value="OGG48249.1"/>
    <property type="molecule type" value="Genomic_DNA"/>
</dbReference>
<dbReference type="PANTHER" id="PTHR42818:SF1">
    <property type="entry name" value="SULFOPYRUVATE DECARBOXYLASE"/>
    <property type="match status" value="1"/>
</dbReference>
<gene>
    <name evidence="6" type="ORF">A2678_01540</name>
</gene>
<dbReference type="InterPro" id="IPR000399">
    <property type="entry name" value="TPP-bd_CS"/>
</dbReference>
<keyword evidence="3" id="KW-0456">Lyase</keyword>
<sequence>MVYPKTIFDALRGGGGHFFTGVPDSLLKNFCAYVSDHTNKRLHVIAANEGNAISLAVGHYLATGKVGVVYLQNSGIGNAVNPLLSLAGRGVYGIPMLLIIGWRGEPGIKDEPQHLTQGPLTLPLLTTLKIPHAILPQTDAKAVSVAQKMYERAKKENRPVAIVVREGTFAPYTSVAKKISRYPLTREAALEMCVSAIEEKAIVVSTTGKLSRELFELRKRKGGQHEKDFLTVGSMGHASQIALGIALAQPARPVYCFDGDGAAIMHLGGWVVIGQAAPKNFKHIVFNNGVHESVGGQPTAGYIAHFEDIARACGYKNAAVVSDPKKLRTALTRVKKLHGPALLEIRIKEGSRSDLGRPTRTPLENKKDFMSFLRRITPK</sequence>
<dbReference type="GO" id="GO:0033980">
    <property type="term" value="F:phosphonopyruvate decarboxylase activity"/>
    <property type="evidence" value="ECO:0007669"/>
    <property type="project" value="InterPro"/>
</dbReference>
<dbReference type="STRING" id="1798481.A2678_01540"/>
<evidence type="ECO:0000256" key="1">
    <source>
        <dbReference type="ARBA" id="ARBA00022793"/>
    </source>
</evidence>
<dbReference type="InterPro" id="IPR017684">
    <property type="entry name" value="Phosphono-pyrv_decarboxylase"/>
</dbReference>
<dbReference type="Pfam" id="PF02776">
    <property type="entry name" value="TPP_enzyme_N"/>
    <property type="match status" value="1"/>
</dbReference>
<accession>A0A1F6CGD1</accession>
<evidence type="ECO:0000313" key="7">
    <source>
        <dbReference type="Proteomes" id="UP000178815"/>
    </source>
</evidence>
<dbReference type="GO" id="GO:0030976">
    <property type="term" value="F:thiamine pyrophosphate binding"/>
    <property type="evidence" value="ECO:0007669"/>
    <property type="project" value="InterPro"/>
</dbReference>
<dbReference type="InterPro" id="IPR011766">
    <property type="entry name" value="TPP_enzyme_TPP-bd"/>
</dbReference>
<dbReference type="AlphaFoldDB" id="A0A1F6CGD1"/>
<dbReference type="Proteomes" id="UP000178815">
    <property type="component" value="Unassembled WGS sequence"/>
</dbReference>
<dbReference type="CDD" id="cd07035">
    <property type="entry name" value="TPP_PYR_POX_like"/>
    <property type="match status" value="1"/>
</dbReference>
<dbReference type="NCBIfam" id="TIGR03297">
    <property type="entry name" value="Ppyr-DeCO2ase"/>
    <property type="match status" value="1"/>
</dbReference>
<feature type="domain" description="Thiamine pyrophosphate enzyme TPP-binding" evidence="4">
    <location>
        <begin position="219"/>
        <end position="345"/>
    </location>
</feature>
<dbReference type="PROSITE" id="PS00187">
    <property type="entry name" value="TPP_ENZYMES"/>
    <property type="match status" value="1"/>
</dbReference>
<comment type="caution">
    <text evidence="6">The sequence shown here is derived from an EMBL/GenBank/DDBJ whole genome shotgun (WGS) entry which is preliminary data.</text>
</comment>
<keyword evidence="2" id="KW-0786">Thiamine pyrophosphate</keyword>
<evidence type="ECO:0000259" key="5">
    <source>
        <dbReference type="Pfam" id="PF02776"/>
    </source>
</evidence>
<dbReference type="InterPro" id="IPR051818">
    <property type="entry name" value="TPP_dependent_decarboxylase"/>
</dbReference>
<organism evidence="6 7">
    <name type="scientific">Candidatus Kaiserbacteria bacterium RIFCSPHIGHO2_01_FULL_53_31</name>
    <dbReference type="NCBI Taxonomy" id="1798481"/>
    <lineage>
        <taxon>Bacteria</taxon>
        <taxon>Candidatus Kaiseribacteriota</taxon>
    </lineage>
</organism>
<evidence type="ECO:0000259" key="4">
    <source>
        <dbReference type="Pfam" id="PF02775"/>
    </source>
</evidence>
<dbReference type="InterPro" id="IPR012001">
    <property type="entry name" value="Thiamin_PyroP_enz_TPP-bd_dom"/>
</dbReference>
<dbReference type="GO" id="GO:0000287">
    <property type="term" value="F:magnesium ion binding"/>
    <property type="evidence" value="ECO:0007669"/>
    <property type="project" value="InterPro"/>
</dbReference>
<dbReference type="InterPro" id="IPR029061">
    <property type="entry name" value="THDP-binding"/>
</dbReference>
<dbReference type="GO" id="GO:0032923">
    <property type="term" value="P:organic phosphonate biosynthetic process"/>
    <property type="evidence" value="ECO:0007669"/>
    <property type="project" value="InterPro"/>
</dbReference>
<protein>
    <submittedName>
        <fullName evidence="6">Phosphonopyruvate decarboxylase</fullName>
    </submittedName>
</protein>
<dbReference type="CDD" id="cd03371">
    <property type="entry name" value="TPP_PpyrDC"/>
    <property type="match status" value="1"/>
</dbReference>
<evidence type="ECO:0000256" key="3">
    <source>
        <dbReference type="ARBA" id="ARBA00023239"/>
    </source>
</evidence>
<proteinExistence type="predicted"/>
<keyword evidence="1" id="KW-0210">Decarboxylase</keyword>
<reference evidence="6 7" key="1">
    <citation type="journal article" date="2016" name="Nat. Commun.">
        <title>Thousands of microbial genomes shed light on interconnected biogeochemical processes in an aquifer system.</title>
        <authorList>
            <person name="Anantharaman K."/>
            <person name="Brown C.T."/>
            <person name="Hug L.A."/>
            <person name="Sharon I."/>
            <person name="Castelle C.J."/>
            <person name="Probst A.J."/>
            <person name="Thomas B.C."/>
            <person name="Singh A."/>
            <person name="Wilkins M.J."/>
            <person name="Karaoz U."/>
            <person name="Brodie E.L."/>
            <person name="Williams K.H."/>
            <person name="Hubbard S.S."/>
            <person name="Banfield J.F."/>
        </authorList>
    </citation>
    <scope>NUCLEOTIDE SEQUENCE [LARGE SCALE GENOMIC DNA]</scope>
</reference>
<evidence type="ECO:0000256" key="2">
    <source>
        <dbReference type="ARBA" id="ARBA00023052"/>
    </source>
</evidence>
<keyword evidence="6" id="KW-0670">Pyruvate</keyword>
<evidence type="ECO:0000313" key="6">
    <source>
        <dbReference type="EMBL" id="OGG48249.1"/>
    </source>
</evidence>
<dbReference type="Pfam" id="PF02775">
    <property type="entry name" value="TPP_enzyme_C"/>
    <property type="match status" value="1"/>
</dbReference>
<dbReference type="Gene3D" id="3.40.50.970">
    <property type="match status" value="2"/>
</dbReference>
<dbReference type="FunFam" id="3.40.50.970:FF:000100">
    <property type="entry name" value="Putative phosphonopyruvate decarboxylase"/>
    <property type="match status" value="1"/>
</dbReference>
<feature type="domain" description="Thiamine pyrophosphate enzyme N-terminal TPP-binding" evidence="5">
    <location>
        <begin position="6"/>
        <end position="117"/>
    </location>
</feature>